<dbReference type="STRING" id="1300222.I532_14463"/>
<keyword evidence="3" id="KW-1185">Reference proteome</keyword>
<dbReference type="OrthoDB" id="2475982at2"/>
<evidence type="ECO:0000313" key="3">
    <source>
        <dbReference type="Proteomes" id="UP000012081"/>
    </source>
</evidence>
<evidence type="ECO:0000313" key="2">
    <source>
        <dbReference type="EMBL" id="EMT52054.1"/>
    </source>
</evidence>
<reference evidence="2 3" key="1">
    <citation type="submission" date="2013-03" db="EMBL/GenBank/DDBJ databases">
        <title>Assembly of a new bacterial strain Brevibacillus borstelensis AK1.</title>
        <authorList>
            <person name="Rajan I."/>
            <person name="PoliReddy D."/>
            <person name="Sugumar T."/>
            <person name="Rathinam K."/>
            <person name="Alqarawi S."/>
            <person name="Khalil A.B."/>
            <person name="Sivakumar N."/>
        </authorList>
    </citation>
    <scope>NUCLEOTIDE SEQUENCE [LARGE SCALE GENOMIC DNA]</scope>
    <source>
        <strain evidence="2 3">AK1</strain>
    </source>
</reference>
<gene>
    <name evidence="2" type="ORF">I532_14463</name>
</gene>
<organism evidence="2 3">
    <name type="scientific">Brevibacillus borstelensis AK1</name>
    <dbReference type="NCBI Taxonomy" id="1300222"/>
    <lineage>
        <taxon>Bacteria</taxon>
        <taxon>Bacillati</taxon>
        <taxon>Bacillota</taxon>
        <taxon>Bacilli</taxon>
        <taxon>Bacillales</taxon>
        <taxon>Paenibacillaceae</taxon>
        <taxon>Brevibacillus</taxon>
    </lineage>
</organism>
<protein>
    <recommendedName>
        <fullName evidence="4">DUF4083 domain-containing protein</fullName>
    </recommendedName>
</protein>
<name>M8D728_9BACL</name>
<accession>M8D728</accession>
<sequence>MHTIGVPTLVTFIPVLITLASFGFILYFLICIIRFMKDKTKNDQARNEKLDMLIHLLKERSSKE</sequence>
<dbReference type="GeneID" id="89498622"/>
<proteinExistence type="predicted"/>
<dbReference type="PATRIC" id="fig|1300222.3.peg.3022"/>
<comment type="caution">
    <text evidence="2">The sequence shown here is derived from an EMBL/GenBank/DDBJ whole genome shotgun (WGS) entry which is preliminary data.</text>
</comment>
<dbReference type="EMBL" id="APBN01000005">
    <property type="protein sequence ID" value="EMT52054.1"/>
    <property type="molecule type" value="Genomic_DNA"/>
</dbReference>
<evidence type="ECO:0008006" key="4">
    <source>
        <dbReference type="Google" id="ProtNLM"/>
    </source>
</evidence>
<evidence type="ECO:0000256" key="1">
    <source>
        <dbReference type="SAM" id="Phobius"/>
    </source>
</evidence>
<feature type="transmembrane region" description="Helical" evidence="1">
    <location>
        <begin position="12"/>
        <end position="36"/>
    </location>
</feature>
<dbReference type="Proteomes" id="UP000012081">
    <property type="component" value="Unassembled WGS sequence"/>
</dbReference>
<dbReference type="AlphaFoldDB" id="M8D728"/>
<dbReference type="RefSeq" id="WP_003389080.1">
    <property type="nucleotide sequence ID" value="NZ_APBN01000005.1"/>
</dbReference>
<keyword evidence="1" id="KW-0812">Transmembrane</keyword>
<keyword evidence="1" id="KW-1133">Transmembrane helix</keyword>
<keyword evidence="1" id="KW-0472">Membrane</keyword>